<protein>
    <submittedName>
        <fullName evidence="2">Asp/Glu/hydantoin racemase</fullName>
    </submittedName>
</protein>
<evidence type="ECO:0000313" key="3">
    <source>
        <dbReference type="Proteomes" id="UP000294664"/>
    </source>
</evidence>
<evidence type="ECO:0000256" key="1">
    <source>
        <dbReference type="ARBA" id="ARBA00038414"/>
    </source>
</evidence>
<dbReference type="Proteomes" id="UP000294664">
    <property type="component" value="Unassembled WGS sequence"/>
</dbReference>
<sequence length="260" mass="27318">MRIRYQLLSSETAMAAFLAAVGDHCADTAGPSVAFDVRGTDHGAFGSEFAVFAHYDLRAVVDLGLTIRTTGGYDAVVMANSLDTGIVELREILDIPVVSLLETACFWACTLGMRFALVVPHPKMAPRYRRCVEGYGLAARLAGIEAIAEDDLSDLDAAFADRARGDAQTAACLAACRRGIEAGADVVIPAGPHAMLLAQRGLFALGPVPLLDGYGLAAKIAETAVGIHRRTGVCVSRSGLYRGPSDATVARILAARDLSV</sequence>
<proteinExistence type="inferred from homology"/>
<name>A0A4R3M1M1_9HYPH</name>
<comment type="caution">
    <text evidence="2">The sequence shown here is derived from an EMBL/GenBank/DDBJ whole genome shotgun (WGS) entry which is preliminary data.</text>
</comment>
<dbReference type="PANTHER" id="PTHR28047:SF5">
    <property type="entry name" value="PROTEIN DCG1"/>
    <property type="match status" value="1"/>
</dbReference>
<dbReference type="InterPro" id="IPR015942">
    <property type="entry name" value="Asp/Glu/hydantoin_racemase"/>
</dbReference>
<dbReference type="AlphaFoldDB" id="A0A4R3M1M1"/>
<organism evidence="2 3">
    <name type="scientific">Aquabacter spiritensis</name>
    <dbReference type="NCBI Taxonomy" id="933073"/>
    <lineage>
        <taxon>Bacteria</taxon>
        <taxon>Pseudomonadati</taxon>
        <taxon>Pseudomonadota</taxon>
        <taxon>Alphaproteobacteria</taxon>
        <taxon>Hyphomicrobiales</taxon>
        <taxon>Xanthobacteraceae</taxon>
        <taxon>Aquabacter</taxon>
    </lineage>
</organism>
<dbReference type="InterPro" id="IPR052186">
    <property type="entry name" value="Hydantoin_racemase-like"/>
</dbReference>
<dbReference type="OrthoDB" id="9791723at2"/>
<dbReference type="PANTHER" id="PTHR28047">
    <property type="entry name" value="PROTEIN DCG1"/>
    <property type="match status" value="1"/>
</dbReference>
<dbReference type="GO" id="GO:0047661">
    <property type="term" value="F:amino-acid racemase activity"/>
    <property type="evidence" value="ECO:0007669"/>
    <property type="project" value="InterPro"/>
</dbReference>
<dbReference type="RefSeq" id="WP_132031095.1">
    <property type="nucleotide sequence ID" value="NZ_SMAI01000005.1"/>
</dbReference>
<dbReference type="InterPro" id="IPR053714">
    <property type="entry name" value="Iso_Racemase_Enz_sf"/>
</dbReference>
<comment type="similarity">
    <text evidence="1">Belongs to the HyuE racemase family.</text>
</comment>
<evidence type="ECO:0000313" key="2">
    <source>
        <dbReference type="EMBL" id="TCT05005.1"/>
    </source>
</evidence>
<dbReference type="Gene3D" id="3.40.50.12500">
    <property type="match status" value="1"/>
</dbReference>
<keyword evidence="3" id="KW-1185">Reference proteome</keyword>
<gene>
    <name evidence="2" type="ORF">EDC64_10536</name>
</gene>
<accession>A0A4R3M1M1</accession>
<reference evidence="2 3" key="1">
    <citation type="submission" date="2019-03" db="EMBL/GenBank/DDBJ databases">
        <title>Genomic Encyclopedia of Type Strains, Phase IV (KMG-IV): sequencing the most valuable type-strain genomes for metagenomic binning, comparative biology and taxonomic classification.</title>
        <authorList>
            <person name="Goeker M."/>
        </authorList>
    </citation>
    <scope>NUCLEOTIDE SEQUENCE [LARGE SCALE GENOMIC DNA]</scope>
    <source>
        <strain evidence="2 3">DSM 9035</strain>
    </source>
</reference>
<dbReference type="EMBL" id="SMAI01000005">
    <property type="protein sequence ID" value="TCT05005.1"/>
    <property type="molecule type" value="Genomic_DNA"/>
</dbReference>
<dbReference type="Pfam" id="PF01177">
    <property type="entry name" value="Asp_Glu_race"/>
    <property type="match status" value="1"/>
</dbReference>